<evidence type="ECO:0000256" key="1">
    <source>
        <dbReference type="ARBA" id="ARBA00005446"/>
    </source>
</evidence>
<comment type="catalytic activity">
    <reaction evidence="4">
        <text>Couples ATP hydrolysis with the unwinding of duplex DNA by translocating in the 3'-5' direction.</text>
        <dbReference type="EC" id="5.6.2.4"/>
    </reaction>
</comment>
<dbReference type="PANTHER" id="PTHR13710:SF105">
    <property type="entry name" value="ATP-DEPENDENT DNA HELICASE Q1"/>
    <property type="match status" value="1"/>
</dbReference>
<dbReference type="InterPro" id="IPR001650">
    <property type="entry name" value="Helicase_C-like"/>
</dbReference>
<comment type="caution">
    <text evidence="9">The sequence shown here is derived from an EMBL/GenBank/DDBJ whole genome shotgun (WGS) entry which is preliminary data.</text>
</comment>
<dbReference type="GO" id="GO:0043590">
    <property type="term" value="C:bacterial nucleoid"/>
    <property type="evidence" value="ECO:0007669"/>
    <property type="project" value="TreeGrafter"/>
</dbReference>
<dbReference type="GO" id="GO:0003677">
    <property type="term" value="F:DNA binding"/>
    <property type="evidence" value="ECO:0007669"/>
    <property type="project" value="UniProtKB-KW"/>
</dbReference>
<keyword evidence="10" id="KW-1185">Reference proteome</keyword>
<dbReference type="GO" id="GO:0009378">
    <property type="term" value="F:four-way junction helicase activity"/>
    <property type="evidence" value="ECO:0007669"/>
    <property type="project" value="TreeGrafter"/>
</dbReference>
<evidence type="ECO:0000256" key="2">
    <source>
        <dbReference type="ARBA" id="ARBA00023125"/>
    </source>
</evidence>
<sequence length="464" mass="49815">MTVSLLPNSIRLRRAARRHFGCGLCGEQLAAARAVLNGRDALVVMPAGPRRSAGYRVPATLLPGPTVVISPRADRAAPADGPTRLLFVTPEQLGRPERLAELRALRPSLVAVEFAHCVSAFGHDFRPDYLPLGRLVRDLGSPPVIALTETASPPVREDIVARLRLRDPKLVVAGLDRPNLYLEAVGCAGEEDRWRRLLTRLRAAEGAGIAYVPTRRAAEDLAERLVGEGVAASAYHGGMAAGERARRSEAFRSGDAPVMVATSAFTTGVDKPDVRWVVHVGLPDSPDAYLHEIGLAGRDGEPARALLLYRPEDLAPQRLFVGGAPDRAELARVIRALGDGPARRTDIAADLGLGTRRLAQDLALLERVGAAVTLVNGRVTTPPYAPPPDEAVSLALREIGRHQTVQKSRIDAMLQLAEAHGCRGQHLLAHFGERLARPCGHCDNCRRGVIPAPRRSAENVLAPA</sequence>
<keyword evidence="9" id="KW-0378">Hydrolase</keyword>
<dbReference type="EC" id="5.6.2.4" evidence="5"/>
<dbReference type="GO" id="GO:0043138">
    <property type="term" value="F:3'-5' DNA helicase activity"/>
    <property type="evidence" value="ECO:0007669"/>
    <property type="project" value="UniProtKB-EC"/>
</dbReference>
<name>A0A8J3TBG7_9ACTN</name>
<protein>
    <recommendedName>
        <fullName evidence="6">ATP-dependent DNA helicase RecQ</fullName>
        <ecNumber evidence="5">5.6.2.4</ecNumber>
    </recommendedName>
    <alternativeName>
        <fullName evidence="7">DNA 3'-5' helicase RecQ</fullName>
    </alternativeName>
</protein>
<dbReference type="RefSeq" id="WP_168114146.1">
    <property type="nucleotide sequence ID" value="NZ_BOON01000013.1"/>
</dbReference>
<accession>A0A8J3TBG7</accession>
<comment type="similarity">
    <text evidence="1">Belongs to the helicase family. RecQ subfamily.</text>
</comment>
<dbReference type="Proteomes" id="UP000599074">
    <property type="component" value="Unassembled WGS sequence"/>
</dbReference>
<keyword evidence="9" id="KW-0547">Nucleotide-binding</keyword>
<evidence type="ECO:0000256" key="6">
    <source>
        <dbReference type="ARBA" id="ARBA00044535"/>
    </source>
</evidence>
<dbReference type="PROSITE" id="PS51194">
    <property type="entry name" value="HELICASE_CTER"/>
    <property type="match status" value="1"/>
</dbReference>
<evidence type="ECO:0000313" key="10">
    <source>
        <dbReference type="Proteomes" id="UP000599074"/>
    </source>
</evidence>
<dbReference type="GO" id="GO:0030894">
    <property type="term" value="C:replisome"/>
    <property type="evidence" value="ECO:0007669"/>
    <property type="project" value="TreeGrafter"/>
</dbReference>
<dbReference type="Pfam" id="PF16124">
    <property type="entry name" value="RecQ_Zn_bind"/>
    <property type="match status" value="1"/>
</dbReference>
<dbReference type="Gene3D" id="3.40.50.300">
    <property type="entry name" value="P-loop containing nucleotide triphosphate hydrolases"/>
    <property type="match status" value="3"/>
</dbReference>
<dbReference type="AlphaFoldDB" id="A0A8J3TBG7"/>
<dbReference type="InterPro" id="IPR032284">
    <property type="entry name" value="RecQ_Zn-bd"/>
</dbReference>
<evidence type="ECO:0000256" key="7">
    <source>
        <dbReference type="ARBA" id="ARBA00044550"/>
    </source>
</evidence>
<dbReference type="PANTHER" id="PTHR13710">
    <property type="entry name" value="DNA HELICASE RECQ FAMILY MEMBER"/>
    <property type="match status" value="1"/>
</dbReference>
<keyword evidence="3" id="KW-0413">Isomerase</keyword>
<keyword evidence="9" id="KW-0067">ATP-binding</keyword>
<dbReference type="GO" id="GO:0006281">
    <property type="term" value="P:DNA repair"/>
    <property type="evidence" value="ECO:0007669"/>
    <property type="project" value="TreeGrafter"/>
</dbReference>
<proteinExistence type="inferred from homology"/>
<evidence type="ECO:0000256" key="3">
    <source>
        <dbReference type="ARBA" id="ARBA00023235"/>
    </source>
</evidence>
<dbReference type="EMBL" id="BOON01000013">
    <property type="protein sequence ID" value="GII21824.1"/>
    <property type="molecule type" value="Genomic_DNA"/>
</dbReference>
<evidence type="ECO:0000256" key="5">
    <source>
        <dbReference type="ARBA" id="ARBA00034808"/>
    </source>
</evidence>
<dbReference type="InterPro" id="IPR027417">
    <property type="entry name" value="P-loop_NTPase"/>
</dbReference>
<dbReference type="GO" id="GO:0005737">
    <property type="term" value="C:cytoplasm"/>
    <property type="evidence" value="ECO:0007669"/>
    <property type="project" value="TreeGrafter"/>
</dbReference>
<feature type="domain" description="Helicase C-terminal" evidence="8">
    <location>
        <begin position="193"/>
        <end position="341"/>
    </location>
</feature>
<dbReference type="Gene3D" id="1.10.10.10">
    <property type="entry name" value="Winged helix-like DNA-binding domain superfamily/Winged helix DNA-binding domain"/>
    <property type="match status" value="1"/>
</dbReference>
<evidence type="ECO:0000313" key="9">
    <source>
        <dbReference type="EMBL" id="GII21824.1"/>
    </source>
</evidence>
<dbReference type="Pfam" id="PF00271">
    <property type="entry name" value="Helicase_C"/>
    <property type="match status" value="1"/>
</dbReference>
<dbReference type="SUPFAM" id="SSF52540">
    <property type="entry name" value="P-loop containing nucleoside triphosphate hydrolases"/>
    <property type="match status" value="1"/>
</dbReference>
<keyword evidence="2" id="KW-0238">DNA-binding</keyword>
<dbReference type="InterPro" id="IPR036388">
    <property type="entry name" value="WH-like_DNA-bd_sf"/>
</dbReference>
<evidence type="ECO:0000256" key="4">
    <source>
        <dbReference type="ARBA" id="ARBA00034617"/>
    </source>
</evidence>
<gene>
    <name evidence="9" type="primary">recQ_2</name>
    <name evidence="9" type="ORF">Pme01_14210</name>
</gene>
<organism evidence="9 10">
    <name type="scientific">Planosporangium mesophilum</name>
    <dbReference type="NCBI Taxonomy" id="689768"/>
    <lineage>
        <taxon>Bacteria</taxon>
        <taxon>Bacillati</taxon>
        <taxon>Actinomycetota</taxon>
        <taxon>Actinomycetes</taxon>
        <taxon>Micromonosporales</taxon>
        <taxon>Micromonosporaceae</taxon>
        <taxon>Planosporangium</taxon>
    </lineage>
</organism>
<evidence type="ECO:0000259" key="8">
    <source>
        <dbReference type="PROSITE" id="PS51194"/>
    </source>
</evidence>
<keyword evidence="9" id="KW-0347">Helicase</keyword>
<dbReference type="GO" id="GO:0006310">
    <property type="term" value="P:DNA recombination"/>
    <property type="evidence" value="ECO:0007669"/>
    <property type="project" value="TreeGrafter"/>
</dbReference>
<dbReference type="SMART" id="SM00490">
    <property type="entry name" value="HELICc"/>
    <property type="match status" value="1"/>
</dbReference>
<reference evidence="9" key="1">
    <citation type="submission" date="2021-01" db="EMBL/GenBank/DDBJ databases">
        <title>Whole genome shotgun sequence of Planosporangium mesophilum NBRC 109066.</title>
        <authorList>
            <person name="Komaki H."/>
            <person name="Tamura T."/>
        </authorList>
    </citation>
    <scope>NUCLEOTIDE SEQUENCE</scope>
    <source>
        <strain evidence="9">NBRC 109066</strain>
    </source>
</reference>